<gene>
    <name evidence="2" type="ORF">C4544_00610</name>
</gene>
<accession>A0A419DGG1</accession>
<evidence type="ECO:0000313" key="2">
    <source>
        <dbReference type="EMBL" id="RJO62158.1"/>
    </source>
</evidence>
<sequence length="412" mass="46526">MIKNEQKRMENILLVTTSNFPFGGPSANVLRLLTIGLAKTHRNVEVLLQRGICFGKVAEDNKRKGSIEGVSYAHCGYLISSGNYLKKILDIASGIIVPLIVVIRKKIESRVDCVLLYNSTAYECLALFAACKILRIPIINHVVEWYEKETVVASWWKLPKWWDFLFRMKILNLHFDGLMVTSHFLKNYYTEKNFSGRKILILPNLVDISNFNSDEVKNLKNNNILRIGYCGTPTRKDGIDDLLKAFQSVQMKHPNSELLVIGDTTVGGSLIPKLVEKAERLGILKKVKFTGLVKWEQIPGLLNSCDMLALARPSGRFAEAGFPTKLGEYMACGKPVVLTKVGDMPFYLEDKENAMLAEPDNPESVASKICYLIENPDQAKKIGENGLSWVEQNLEFVKTTWKVGNFMDIFRK</sequence>
<dbReference type="Pfam" id="PF00534">
    <property type="entry name" value="Glycos_transf_1"/>
    <property type="match status" value="1"/>
</dbReference>
<dbReference type="Proteomes" id="UP000285655">
    <property type="component" value="Unassembled WGS sequence"/>
</dbReference>
<evidence type="ECO:0000313" key="3">
    <source>
        <dbReference type="Proteomes" id="UP000285655"/>
    </source>
</evidence>
<proteinExistence type="predicted"/>
<dbReference type="InterPro" id="IPR001296">
    <property type="entry name" value="Glyco_trans_1"/>
</dbReference>
<dbReference type="AlphaFoldDB" id="A0A419DGG1"/>
<keyword evidence="2" id="KW-0808">Transferase</keyword>
<dbReference type="PANTHER" id="PTHR12526">
    <property type="entry name" value="GLYCOSYLTRANSFERASE"/>
    <property type="match status" value="1"/>
</dbReference>
<reference evidence="2 3" key="1">
    <citation type="journal article" date="2017" name="ISME J.">
        <title>Energy and carbon metabolisms in a deep terrestrial subsurface fluid microbial community.</title>
        <authorList>
            <person name="Momper L."/>
            <person name="Jungbluth S.P."/>
            <person name="Lee M.D."/>
            <person name="Amend J.P."/>
        </authorList>
    </citation>
    <scope>NUCLEOTIDE SEQUENCE [LARGE SCALE GENOMIC DNA]</scope>
    <source>
        <strain evidence="2">SURF_29</strain>
    </source>
</reference>
<dbReference type="CDD" id="cd03801">
    <property type="entry name" value="GT4_PimA-like"/>
    <property type="match status" value="1"/>
</dbReference>
<evidence type="ECO:0000259" key="1">
    <source>
        <dbReference type="Pfam" id="PF00534"/>
    </source>
</evidence>
<dbReference type="SUPFAM" id="SSF53756">
    <property type="entry name" value="UDP-Glycosyltransferase/glycogen phosphorylase"/>
    <property type="match status" value="1"/>
</dbReference>
<feature type="domain" description="Glycosyl transferase family 1" evidence="1">
    <location>
        <begin position="215"/>
        <end position="387"/>
    </location>
</feature>
<protein>
    <submittedName>
        <fullName evidence="2">Glycosyltransferase family 1 protein</fullName>
    </submittedName>
</protein>
<name>A0A419DGG1_9BACT</name>
<dbReference type="GO" id="GO:0016757">
    <property type="term" value="F:glycosyltransferase activity"/>
    <property type="evidence" value="ECO:0007669"/>
    <property type="project" value="InterPro"/>
</dbReference>
<dbReference type="EMBL" id="QZJW01000003">
    <property type="protein sequence ID" value="RJO62158.1"/>
    <property type="molecule type" value="Genomic_DNA"/>
</dbReference>
<organism evidence="2 3">
    <name type="scientific">candidate division WS5 bacterium</name>
    <dbReference type="NCBI Taxonomy" id="2093353"/>
    <lineage>
        <taxon>Bacteria</taxon>
        <taxon>candidate division WS5</taxon>
    </lineage>
</organism>
<comment type="caution">
    <text evidence="2">The sequence shown here is derived from an EMBL/GenBank/DDBJ whole genome shotgun (WGS) entry which is preliminary data.</text>
</comment>
<dbReference type="Gene3D" id="3.40.50.2000">
    <property type="entry name" value="Glycogen Phosphorylase B"/>
    <property type="match status" value="2"/>
</dbReference>